<accession>A0ABU4WFX3</accession>
<dbReference type="RefSeq" id="WP_370396905.1">
    <property type="nucleotide sequence ID" value="NZ_JALBUT010000004.1"/>
</dbReference>
<evidence type="ECO:0000313" key="3">
    <source>
        <dbReference type="Proteomes" id="UP001275932"/>
    </source>
</evidence>
<evidence type="ECO:0000256" key="1">
    <source>
        <dbReference type="SAM" id="Phobius"/>
    </source>
</evidence>
<comment type="caution">
    <text evidence="2">The sequence shown here is derived from an EMBL/GenBank/DDBJ whole genome shotgun (WGS) entry which is preliminary data.</text>
</comment>
<feature type="transmembrane region" description="Helical" evidence="1">
    <location>
        <begin position="63"/>
        <end position="84"/>
    </location>
</feature>
<dbReference type="EMBL" id="JALBUT010000004">
    <property type="protein sequence ID" value="MDX8415457.1"/>
    <property type="molecule type" value="Genomic_DNA"/>
</dbReference>
<dbReference type="InterPro" id="IPR011138">
    <property type="entry name" value="Cytochrome_b-558"/>
</dbReference>
<proteinExistence type="predicted"/>
<protein>
    <submittedName>
        <fullName evidence="2">Succinate dehydrogenase cytochrome b subunit</fullName>
    </submittedName>
</protein>
<dbReference type="SUPFAM" id="SSF81343">
    <property type="entry name" value="Fumarate reductase respiratory complex transmembrane subunits"/>
    <property type="match status" value="1"/>
</dbReference>
<feature type="transmembrane region" description="Helical" evidence="1">
    <location>
        <begin position="105"/>
        <end position="130"/>
    </location>
</feature>
<organism evidence="2 3">
    <name type="scientific">Intestinicryptomonas porci</name>
    <dbReference type="NCBI Taxonomy" id="2926320"/>
    <lineage>
        <taxon>Bacteria</taxon>
        <taxon>Pseudomonadati</taxon>
        <taxon>Verrucomicrobiota</taxon>
        <taxon>Opitutia</taxon>
        <taxon>Opitutales</taxon>
        <taxon>Intestinicryptomonaceae</taxon>
        <taxon>Intestinicryptomonas</taxon>
    </lineage>
</organism>
<keyword evidence="1" id="KW-1133">Transmembrane helix</keyword>
<dbReference type="CDD" id="cd03498">
    <property type="entry name" value="SQR_TypeB_2_TM"/>
    <property type="match status" value="1"/>
</dbReference>
<keyword evidence="1" id="KW-0812">Transmembrane</keyword>
<reference evidence="2 3" key="1">
    <citation type="submission" date="2022-03" db="EMBL/GenBank/DDBJ databases">
        <title>Novel taxa within the pig intestine.</title>
        <authorList>
            <person name="Wylensek D."/>
            <person name="Bishof K."/>
            <person name="Afrizal A."/>
            <person name="Clavel T."/>
        </authorList>
    </citation>
    <scope>NUCLEOTIDE SEQUENCE [LARGE SCALE GENOMIC DNA]</scope>
    <source>
        <strain evidence="2 3">CLA-KB-P66</strain>
    </source>
</reference>
<dbReference type="InterPro" id="IPR034804">
    <property type="entry name" value="SQR/QFR_C/D"/>
</dbReference>
<dbReference type="Proteomes" id="UP001275932">
    <property type="component" value="Unassembled WGS sequence"/>
</dbReference>
<sequence length="280" mass="30983">MSNLTKTLSSSLIKKFVMAITGFALASFLLIHMLGNLQVLEGGPHAINAYANFLQTLPWEILWGFRLGLGLCLVIHFAMAYLLVMENKKARPQTYAVKQSVVSSAAAKTMIYTGTVILLFAVVHILHYTVLCLNPEFKSLDWVCGSGMYEGKTLHDVYAMVILGFNNVWVSLGYIVAMFAIGFHLVHAVSSMFQSVGLRNEQVRYKLNAVALIYAVVIFGGFSIAPLSVLVSKFTPCQILPVKEVVKQYEELAPKAEGKPIFIDYKFLECKSCDKANPAK</sequence>
<gene>
    <name evidence="2" type="ORF">MOX91_04585</name>
</gene>
<name>A0ABU4WFX3_9BACT</name>
<keyword evidence="1" id="KW-0472">Membrane</keyword>
<feature type="transmembrane region" description="Helical" evidence="1">
    <location>
        <begin position="207"/>
        <end position="231"/>
    </location>
</feature>
<feature type="transmembrane region" description="Helical" evidence="1">
    <location>
        <begin position="157"/>
        <end position="186"/>
    </location>
</feature>
<dbReference type="Gene3D" id="1.20.1300.10">
    <property type="entry name" value="Fumarate reductase/succinate dehydrogenase, transmembrane subunit"/>
    <property type="match status" value="1"/>
</dbReference>
<evidence type="ECO:0000313" key="2">
    <source>
        <dbReference type="EMBL" id="MDX8415457.1"/>
    </source>
</evidence>
<dbReference type="NCBIfam" id="TIGR02046">
    <property type="entry name" value="sdhC_b558_fam"/>
    <property type="match status" value="1"/>
</dbReference>
<keyword evidence="3" id="KW-1185">Reference proteome</keyword>
<feature type="transmembrane region" description="Helical" evidence="1">
    <location>
        <begin position="12"/>
        <end position="34"/>
    </location>
</feature>